<evidence type="ECO:0000313" key="2">
    <source>
        <dbReference type="Proteomes" id="UP001054821"/>
    </source>
</evidence>
<dbReference type="PANTHER" id="PTHR35046:SF26">
    <property type="entry name" value="RNA-DIRECTED DNA POLYMERASE"/>
    <property type="match status" value="1"/>
</dbReference>
<dbReference type="Gene3D" id="3.30.420.10">
    <property type="entry name" value="Ribonuclease H-like superfamily/Ribonuclease H"/>
    <property type="match status" value="1"/>
</dbReference>
<sequence>MVELTIKLTFIGPSEWTIENDGGLRYRGKLCVPESKNLKREILDEAHRSKYTVHPGSKGKTSATIRVVETFIYPYLEMGKHCHGFHGGLPKTKKGHDAIWVIMDRLTKSAYFLPVSMKYKVDTLGKLYIREVVKLQGILVSIVSDRDARFTSKFWSSFQKPWELDRI</sequence>
<proteinExistence type="predicted"/>
<comment type="caution">
    <text evidence="1">The sequence shown here is derived from an EMBL/GenBank/DDBJ whole genome shotgun (WGS) entry which is preliminary data.</text>
</comment>
<dbReference type="SUPFAM" id="SSF53098">
    <property type="entry name" value="Ribonuclease H-like"/>
    <property type="match status" value="1"/>
</dbReference>
<dbReference type="GO" id="GO:0003676">
    <property type="term" value="F:nucleic acid binding"/>
    <property type="evidence" value="ECO:0007669"/>
    <property type="project" value="InterPro"/>
</dbReference>
<accession>A0AAD4W2F7</accession>
<dbReference type="Proteomes" id="UP001054821">
    <property type="component" value="Chromosome 4"/>
</dbReference>
<organism evidence="1 2">
    <name type="scientific">Prunus dulcis</name>
    <name type="common">Almond</name>
    <name type="synonym">Amygdalus dulcis</name>
    <dbReference type="NCBI Taxonomy" id="3755"/>
    <lineage>
        <taxon>Eukaryota</taxon>
        <taxon>Viridiplantae</taxon>
        <taxon>Streptophyta</taxon>
        <taxon>Embryophyta</taxon>
        <taxon>Tracheophyta</taxon>
        <taxon>Spermatophyta</taxon>
        <taxon>Magnoliopsida</taxon>
        <taxon>eudicotyledons</taxon>
        <taxon>Gunneridae</taxon>
        <taxon>Pentapetalae</taxon>
        <taxon>rosids</taxon>
        <taxon>fabids</taxon>
        <taxon>Rosales</taxon>
        <taxon>Rosaceae</taxon>
        <taxon>Amygdaloideae</taxon>
        <taxon>Amygdaleae</taxon>
        <taxon>Prunus</taxon>
    </lineage>
</organism>
<dbReference type="EMBL" id="JAJFAZ020000004">
    <property type="protein sequence ID" value="KAI5335083.1"/>
    <property type="molecule type" value="Genomic_DNA"/>
</dbReference>
<reference evidence="1 2" key="1">
    <citation type="journal article" date="2022" name="G3 (Bethesda)">
        <title>Whole-genome sequence and methylome profiling of the almond [Prunus dulcis (Mill.) D.A. Webb] cultivar 'Nonpareil'.</title>
        <authorList>
            <person name="D'Amico-Willman K.M."/>
            <person name="Ouma W.Z."/>
            <person name="Meulia T."/>
            <person name="Sideli G.M."/>
            <person name="Gradziel T.M."/>
            <person name="Fresnedo-Ramirez J."/>
        </authorList>
    </citation>
    <scope>NUCLEOTIDE SEQUENCE [LARGE SCALE GENOMIC DNA]</scope>
    <source>
        <strain evidence="1">Clone GOH B32 T37-40</strain>
    </source>
</reference>
<dbReference type="AlphaFoldDB" id="A0AAD4W2F7"/>
<evidence type="ECO:0000313" key="1">
    <source>
        <dbReference type="EMBL" id="KAI5335083.1"/>
    </source>
</evidence>
<gene>
    <name evidence="1" type="ORF">L3X38_025216</name>
</gene>
<keyword evidence="2" id="KW-1185">Reference proteome</keyword>
<name>A0AAD4W2F7_PRUDU</name>
<dbReference type="InterPro" id="IPR012337">
    <property type="entry name" value="RNaseH-like_sf"/>
</dbReference>
<dbReference type="InterPro" id="IPR036397">
    <property type="entry name" value="RNaseH_sf"/>
</dbReference>
<protein>
    <submittedName>
        <fullName evidence="1">Uncharacterized protein</fullName>
    </submittedName>
</protein>
<dbReference type="PANTHER" id="PTHR35046">
    <property type="entry name" value="ZINC KNUCKLE (CCHC-TYPE) FAMILY PROTEIN"/>
    <property type="match status" value="1"/>
</dbReference>